<evidence type="ECO:0000313" key="7">
    <source>
        <dbReference type="Proteomes" id="UP000430222"/>
    </source>
</evidence>
<reference evidence="6 7" key="1">
    <citation type="submission" date="2019-08" db="EMBL/GenBank/DDBJ databases">
        <title>In-depth cultivation of the pig gut microbiome towards novel bacterial diversity and tailored functional studies.</title>
        <authorList>
            <person name="Wylensek D."/>
            <person name="Hitch T.C.A."/>
            <person name="Clavel T."/>
        </authorList>
    </citation>
    <scope>NUCLEOTIDE SEQUENCE [LARGE SCALE GENOMIC DNA]</scope>
    <source>
        <strain evidence="7">WCA-380-WT-3B3</strain>
    </source>
</reference>
<dbReference type="GO" id="GO:0003700">
    <property type="term" value="F:DNA-binding transcription factor activity"/>
    <property type="evidence" value="ECO:0007669"/>
    <property type="project" value="InterPro"/>
</dbReference>
<evidence type="ECO:0000256" key="3">
    <source>
        <dbReference type="ARBA" id="ARBA00023163"/>
    </source>
</evidence>
<keyword evidence="1" id="KW-0805">Transcription regulation</keyword>
<keyword evidence="7" id="KW-1185">Reference proteome</keyword>
<dbReference type="SUPFAM" id="SSF48008">
    <property type="entry name" value="GntR ligand-binding domain-like"/>
    <property type="match status" value="1"/>
</dbReference>
<dbReference type="InterPro" id="IPR000524">
    <property type="entry name" value="Tscrpt_reg_HTH_GntR"/>
</dbReference>
<dbReference type="Pfam" id="PF07729">
    <property type="entry name" value="FCD"/>
    <property type="match status" value="1"/>
</dbReference>
<dbReference type="PRINTS" id="PR00035">
    <property type="entry name" value="HTHGNTR"/>
</dbReference>
<protein>
    <submittedName>
        <fullName evidence="6">GntR family transcriptional regulator</fullName>
    </submittedName>
</protein>
<gene>
    <name evidence="6" type="ORF">FYJ78_06815</name>
</gene>
<organism evidence="6 7">
    <name type="scientific">Selenomonas montiformis</name>
    <dbReference type="NCBI Taxonomy" id="2652285"/>
    <lineage>
        <taxon>Bacteria</taxon>
        <taxon>Bacillati</taxon>
        <taxon>Bacillota</taxon>
        <taxon>Negativicutes</taxon>
        <taxon>Selenomonadales</taxon>
        <taxon>Selenomonadaceae</taxon>
        <taxon>Selenomonas</taxon>
    </lineage>
</organism>
<dbReference type="InterPro" id="IPR036390">
    <property type="entry name" value="WH_DNA-bd_sf"/>
</dbReference>
<feature type="compositionally biased region" description="Basic and acidic residues" evidence="4">
    <location>
        <begin position="222"/>
        <end position="232"/>
    </location>
</feature>
<evidence type="ECO:0000256" key="4">
    <source>
        <dbReference type="SAM" id="MobiDB-lite"/>
    </source>
</evidence>
<dbReference type="InterPro" id="IPR036388">
    <property type="entry name" value="WH-like_DNA-bd_sf"/>
</dbReference>
<dbReference type="Pfam" id="PF00392">
    <property type="entry name" value="GntR"/>
    <property type="match status" value="1"/>
</dbReference>
<dbReference type="AlphaFoldDB" id="A0A6I2UUL0"/>
<dbReference type="EMBL" id="VUNL01000006">
    <property type="protein sequence ID" value="MSV24897.1"/>
    <property type="molecule type" value="Genomic_DNA"/>
</dbReference>
<feature type="domain" description="HTH gntR-type" evidence="5">
    <location>
        <begin position="14"/>
        <end position="81"/>
    </location>
</feature>
<keyword evidence="2" id="KW-0238">DNA-binding</keyword>
<dbReference type="PROSITE" id="PS50949">
    <property type="entry name" value="HTH_GNTR"/>
    <property type="match status" value="1"/>
</dbReference>
<feature type="compositionally biased region" description="Basic and acidic residues" evidence="4">
    <location>
        <begin position="240"/>
        <end position="253"/>
    </location>
</feature>
<keyword evidence="3" id="KW-0804">Transcription</keyword>
<dbReference type="Gene3D" id="1.10.10.10">
    <property type="entry name" value="Winged helix-like DNA-binding domain superfamily/Winged helix DNA-binding domain"/>
    <property type="match status" value="1"/>
</dbReference>
<dbReference type="SUPFAM" id="SSF46785">
    <property type="entry name" value="Winged helix' DNA-binding domain"/>
    <property type="match status" value="1"/>
</dbReference>
<dbReference type="CDD" id="cd07377">
    <property type="entry name" value="WHTH_GntR"/>
    <property type="match status" value="1"/>
</dbReference>
<feature type="region of interest" description="Disordered" evidence="4">
    <location>
        <begin position="222"/>
        <end position="253"/>
    </location>
</feature>
<name>A0A6I2UUL0_9FIRM</name>
<evidence type="ECO:0000259" key="5">
    <source>
        <dbReference type="PROSITE" id="PS50949"/>
    </source>
</evidence>
<accession>A0A6I2UUL0</accession>
<dbReference type="InterPro" id="IPR011711">
    <property type="entry name" value="GntR_C"/>
</dbReference>
<proteinExistence type="predicted"/>
<dbReference type="PANTHER" id="PTHR43537:SF24">
    <property type="entry name" value="GLUCONATE OPERON TRANSCRIPTIONAL REPRESSOR"/>
    <property type="match status" value="1"/>
</dbReference>
<evidence type="ECO:0000313" key="6">
    <source>
        <dbReference type="EMBL" id="MSV24897.1"/>
    </source>
</evidence>
<comment type="caution">
    <text evidence="6">The sequence shown here is derived from an EMBL/GenBank/DDBJ whole genome shotgun (WGS) entry which is preliminary data.</text>
</comment>
<dbReference type="PANTHER" id="PTHR43537">
    <property type="entry name" value="TRANSCRIPTIONAL REGULATOR, GNTR FAMILY"/>
    <property type="match status" value="1"/>
</dbReference>
<evidence type="ECO:0000256" key="2">
    <source>
        <dbReference type="ARBA" id="ARBA00023125"/>
    </source>
</evidence>
<evidence type="ECO:0000256" key="1">
    <source>
        <dbReference type="ARBA" id="ARBA00023015"/>
    </source>
</evidence>
<dbReference type="PRINTS" id="PR00033">
    <property type="entry name" value="HTHASNC"/>
</dbReference>
<dbReference type="Proteomes" id="UP000430222">
    <property type="component" value="Unassembled WGS sequence"/>
</dbReference>
<dbReference type="GO" id="GO:0043565">
    <property type="term" value="F:sequence-specific DNA binding"/>
    <property type="evidence" value="ECO:0007669"/>
    <property type="project" value="InterPro"/>
</dbReference>
<dbReference type="Gene3D" id="1.20.120.530">
    <property type="entry name" value="GntR ligand-binding domain-like"/>
    <property type="match status" value="1"/>
</dbReference>
<dbReference type="SMART" id="SM00895">
    <property type="entry name" value="FCD"/>
    <property type="match status" value="1"/>
</dbReference>
<dbReference type="InterPro" id="IPR000485">
    <property type="entry name" value="AsnC-type_HTH_dom"/>
</dbReference>
<dbReference type="InterPro" id="IPR008920">
    <property type="entry name" value="TF_FadR/GntR_C"/>
</dbReference>
<dbReference type="RefSeq" id="WP_154620656.1">
    <property type="nucleotide sequence ID" value="NZ_CBCTNG010000011.1"/>
</dbReference>
<dbReference type="SMART" id="SM00345">
    <property type="entry name" value="HTH_GNTR"/>
    <property type="match status" value="1"/>
</dbReference>
<sequence length="253" mass="28899">MDKRLAPIRLDSYQPLREVVCESLREAIRKGILKPGERIMEIQLAEELGVSRTPVREAIRKLELEGYVVMMPRRGTYVANMSIRDINEIFEIRTALESLSNGLAAEHITADELEHLQRLLVIIGNYIKEGNMDKIVETDIEFHDTMYHAARNGRLVGIISNLRDQLTRFRTLSMSYPGRLEATLDEHRTIVEAIAQGDRKAASKAAERHMENSEKTLLKAMDAMKKQNESRGKTKSRKKKAEDKPCSAQIKEQ</sequence>